<evidence type="ECO:0000256" key="3">
    <source>
        <dbReference type="PROSITE-ProRule" id="PRU00221"/>
    </source>
</evidence>
<dbReference type="SMART" id="SM00320">
    <property type="entry name" value="WD40"/>
    <property type="match status" value="3"/>
</dbReference>
<dbReference type="InterPro" id="IPR036322">
    <property type="entry name" value="WD40_repeat_dom_sf"/>
</dbReference>
<feature type="repeat" description="WD" evidence="3">
    <location>
        <begin position="566"/>
        <end position="609"/>
    </location>
</feature>
<evidence type="ECO:0000256" key="2">
    <source>
        <dbReference type="ARBA" id="ARBA00022737"/>
    </source>
</evidence>
<protein>
    <recommendedName>
        <fullName evidence="4">T6SS Phospholipase effector Tle1-like catalytic domain-containing protein</fullName>
    </recommendedName>
</protein>
<comment type="caution">
    <text evidence="5">The sequence shown here is derived from an EMBL/GenBank/DDBJ whole genome shotgun (WGS) entry which is preliminary data.</text>
</comment>
<dbReference type="EMBL" id="CACVBS010000072">
    <property type="protein sequence ID" value="CAA7268959.1"/>
    <property type="molecule type" value="Genomic_DNA"/>
</dbReference>
<dbReference type="InterPro" id="IPR019775">
    <property type="entry name" value="WD40_repeat_CS"/>
</dbReference>
<feature type="domain" description="T6SS Phospholipase effector Tle1-like catalytic" evidence="4">
    <location>
        <begin position="17"/>
        <end position="274"/>
    </location>
</feature>
<keyword evidence="1 3" id="KW-0853">WD repeat</keyword>
<dbReference type="Pfam" id="PF00400">
    <property type="entry name" value="WD40"/>
    <property type="match status" value="3"/>
</dbReference>
<feature type="repeat" description="WD" evidence="3">
    <location>
        <begin position="636"/>
        <end position="677"/>
    </location>
</feature>
<name>A0A8S0VTR7_CYCAE</name>
<keyword evidence="6" id="KW-1185">Reference proteome</keyword>
<dbReference type="InterPro" id="IPR001680">
    <property type="entry name" value="WD40_rpt"/>
</dbReference>
<dbReference type="PROSITE" id="PS50082">
    <property type="entry name" value="WD_REPEATS_2"/>
    <property type="match status" value="3"/>
</dbReference>
<dbReference type="InterPro" id="IPR015943">
    <property type="entry name" value="WD40/YVTN_repeat-like_dom_sf"/>
</dbReference>
<evidence type="ECO:0000313" key="5">
    <source>
        <dbReference type="EMBL" id="CAA7268959.1"/>
    </source>
</evidence>
<accession>A0A8S0VTR7</accession>
<dbReference type="Proteomes" id="UP000467700">
    <property type="component" value="Unassembled WGS sequence"/>
</dbReference>
<dbReference type="AlphaFoldDB" id="A0A8S0VTR7"/>
<dbReference type="Gene3D" id="2.130.10.10">
    <property type="entry name" value="YVTN repeat-like/Quinoprotein amine dehydrogenase"/>
    <property type="match status" value="2"/>
</dbReference>
<keyword evidence="2" id="KW-0677">Repeat</keyword>
<dbReference type="PANTHER" id="PTHR33840:SF1">
    <property type="entry name" value="TLE1 PHOSPHOLIPASE DOMAIN-CONTAINING PROTEIN"/>
    <property type="match status" value="1"/>
</dbReference>
<dbReference type="InterPro" id="IPR020472">
    <property type="entry name" value="WD40_PAC1"/>
</dbReference>
<evidence type="ECO:0000313" key="6">
    <source>
        <dbReference type="Proteomes" id="UP000467700"/>
    </source>
</evidence>
<evidence type="ECO:0000259" key="4">
    <source>
        <dbReference type="Pfam" id="PF09994"/>
    </source>
</evidence>
<dbReference type="SUPFAM" id="SSF50978">
    <property type="entry name" value="WD40 repeat-like"/>
    <property type="match status" value="1"/>
</dbReference>
<organism evidence="5 6">
    <name type="scientific">Cyclocybe aegerita</name>
    <name type="common">Black poplar mushroom</name>
    <name type="synonym">Agrocybe aegerita</name>
    <dbReference type="NCBI Taxonomy" id="1973307"/>
    <lineage>
        <taxon>Eukaryota</taxon>
        <taxon>Fungi</taxon>
        <taxon>Dikarya</taxon>
        <taxon>Basidiomycota</taxon>
        <taxon>Agaricomycotina</taxon>
        <taxon>Agaricomycetes</taxon>
        <taxon>Agaricomycetidae</taxon>
        <taxon>Agaricales</taxon>
        <taxon>Agaricineae</taxon>
        <taxon>Bolbitiaceae</taxon>
        <taxon>Cyclocybe</taxon>
    </lineage>
</organism>
<dbReference type="PRINTS" id="PR00320">
    <property type="entry name" value="GPROTEINBRPT"/>
</dbReference>
<dbReference type="InterPro" id="IPR018712">
    <property type="entry name" value="Tle1-like_cat"/>
</dbReference>
<sequence length="696" mass="77186">MPQPTEKMPCGHTKGGRNLIVCIDGTSNQFGDKNTNIIELYNLILKVENDQQHTWYNSGIGTYAQPSWKSFKYYKKVLWHQINLAITWDFEKTLLGRYEWLSEHYMPGDCIFLFGSGFSRGAFQVRALSAMIEKIPFAYELYADETSDKQTANEVGSGGKGPNTSKAAHFKSAFSRDNVKVHFVGAWDTVSSIGITRGSQMLPLTVDDTLLPPVDGREDMIEQAPVRRKSGKTSFKTQPHMKEVWFAGTHSDIGGRNVQNEGMDRSRPPLRWMVFEAGVVGLRTVQFKRDLVASQGFSVKAFDIHKATRWEANHQKVGPFLTTGIFFLKILNHRPHFGSSRKVQPGQKMHTSLVLAKGEKADGYTPIAHAINQPELRDWLEFDLYDYMKTVVGALIVDGEAALEGLRQIAVSADGQQAVYDAVIDNLNSVHMALMRDLKSVEVDHESQTEDIKEASFKKQSRLLRAVLQILGARPDGRTQLKLSKLSEVFPWVSSLWDGGKEEYREMVQGFIVKLTNPCLHVLEKHERPVSSIAFSPDGTCIASGSWDRKIFIWDAVTGMILKGPLEGHTGPVNSVAFSSDDNLKCIVSGSGDKMVRIWDAETGKMVAGPFKGHTDDDETVRIWDAVTGKPVGELLRGCTDAVWSVMYSPGGKQVVSGLANNTVQIWDVETGDAVREPLKGHTSAVLSVAVSSDGC</sequence>
<dbReference type="CDD" id="cd00200">
    <property type="entry name" value="WD40"/>
    <property type="match status" value="1"/>
</dbReference>
<dbReference type="PROSITE" id="PS50294">
    <property type="entry name" value="WD_REPEATS_REGION"/>
    <property type="match status" value="3"/>
</dbReference>
<proteinExistence type="predicted"/>
<dbReference type="PROSITE" id="PS00678">
    <property type="entry name" value="WD_REPEATS_1"/>
    <property type="match status" value="2"/>
</dbReference>
<feature type="repeat" description="WD" evidence="3">
    <location>
        <begin position="523"/>
        <end position="564"/>
    </location>
</feature>
<dbReference type="Pfam" id="PF09994">
    <property type="entry name" value="T6SS_Tle1-like_cat"/>
    <property type="match status" value="1"/>
</dbReference>
<evidence type="ECO:0000256" key="1">
    <source>
        <dbReference type="ARBA" id="ARBA00022574"/>
    </source>
</evidence>
<dbReference type="PANTHER" id="PTHR33840">
    <property type="match status" value="1"/>
</dbReference>
<gene>
    <name evidence="5" type="ORF">AAE3_LOCUS11159</name>
</gene>
<reference evidence="5 6" key="1">
    <citation type="submission" date="2020-01" db="EMBL/GenBank/DDBJ databases">
        <authorList>
            <person name="Gupta K D."/>
        </authorList>
    </citation>
    <scope>NUCLEOTIDE SEQUENCE [LARGE SCALE GENOMIC DNA]</scope>
</reference>
<dbReference type="OrthoDB" id="538223at2759"/>